<evidence type="ECO:0000313" key="1">
    <source>
        <dbReference type="EMBL" id="CAD6933239.1"/>
    </source>
</evidence>
<reference evidence="1 2" key="1">
    <citation type="submission" date="2020-10" db="EMBL/GenBank/DDBJ databases">
        <authorList>
            <person name="Sedaghatjoo S."/>
        </authorList>
    </citation>
    <scope>NUCLEOTIDE SEQUENCE [LARGE SCALE GENOMIC DNA]</scope>
    <source>
        <strain evidence="1 2">LLFL</strain>
    </source>
</reference>
<organism evidence="1 2">
    <name type="scientific">Tilletia laevis</name>
    <dbReference type="NCBI Taxonomy" id="157183"/>
    <lineage>
        <taxon>Eukaryota</taxon>
        <taxon>Fungi</taxon>
        <taxon>Dikarya</taxon>
        <taxon>Basidiomycota</taxon>
        <taxon>Ustilaginomycotina</taxon>
        <taxon>Exobasidiomycetes</taxon>
        <taxon>Tilletiales</taxon>
        <taxon>Tilletiaceae</taxon>
        <taxon>Tilletia</taxon>
    </lineage>
</organism>
<sequence length="148" mass="16698">MQKVNLLLANSSDKWADYLFGLDRDWESGLRVAGTLALRNSIYGVKVFDQLRRVAVQLNTIVEFRRQFDSITHNVLAGLRWPNILVAGGSQLRCLTETETGGLYSSSDIDIFLYGLNVVKAKARLAEIETTMHRKPRLCLSLRCHSNS</sequence>
<proteinExistence type="predicted"/>
<protein>
    <submittedName>
        <fullName evidence="1">Uncharacterized protein</fullName>
    </submittedName>
</protein>
<name>A0A9N8QE22_9BASI</name>
<keyword evidence="2" id="KW-1185">Reference proteome</keyword>
<accession>A0A9N8QE22</accession>
<gene>
    <name evidence="1" type="ORF">JKILLFL_G8782</name>
</gene>
<dbReference type="AlphaFoldDB" id="A0A9N8QE22"/>
<dbReference type="Proteomes" id="UP000836404">
    <property type="component" value="Unassembled WGS sequence"/>
</dbReference>
<dbReference type="EMBL" id="CAJHJF010003148">
    <property type="protein sequence ID" value="CAD6933239.1"/>
    <property type="molecule type" value="Genomic_DNA"/>
</dbReference>
<evidence type="ECO:0000313" key="2">
    <source>
        <dbReference type="Proteomes" id="UP000836404"/>
    </source>
</evidence>
<comment type="caution">
    <text evidence="1">The sequence shown here is derived from an EMBL/GenBank/DDBJ whole genome shotgun (WGS) entry which is preliminary data.</text>
</comment>